<comment type="subcellular location">
    <subcellularLocation>
        <location evidence="1 7">Cell membrane</location>
        <topology evidence="1 7">Multi-pass membrane protein</topology>
    </subcellularLocation>
</comment>
<dbReference type="HOGENOM" id="CLU_044208_6_1_9"/>
<keyword evidence="6 7" id="KW-0472">Membrane</keyword>
<comment type="similarity">
    <text evidence="2 7">Belongs to the DedA family.</text>
</comment>
<keyword evidence="4 7" id="KW-0812">Transmembrane</keyword>
<feature type="transmembrane region" description="Helical" evidence="7">
    <location>
        <begin position="162"/>
        <end position="184"/>
    </location>
</feature>
<protein>
    <submittedName>
        <fullName evidence="9">Membrane-associated protein DedA</fullName>
    </submittedName>
</protein>
<keyword evidence="5 7" id="KW-1133">Transmembrane helix</keyword>
<evidence type="ECO:0000259" key="8">
    <source>
        <dbReference type="Pfam" id="PF09335"/>
    </source>
</evidence>
<dbReference type="GO" id="GO:0005886">
    <property type="term" value="C:plasma membrane"/>
    <property type="evidence" value="ECO:0007669"/>
    <property type="project" value="UniProtKB-SubCell"/>
</dbReference>
<proteinExistence type="inferred from homology"/>
<reference evidence="9 10" key="1">
    <citation type="submission" date="2006-11" db="EMBL/GenBank/DDBJ databases">
        <authorList>
            <consortium name="Laboratoire de Microbiologie (Universite Bourgogne)"/>
            <consortium name="GENOME Express"/>
            <consortium name="UMR Oenologie Ampelologie (Universite Bordeaux 2)"/>
            <person name="Guzzo J."/>
        </authorList>
    </citation>
    <scope>NUCLEOTIDE SEQUENCE [LARGE SCALE GENOMIC DNA]</scope>
    <source>
        <strain evidence="9 10">ATCC BAA-1163</strain>
    </source>
</reference>
<organism evidence="9 10">
    <name type="scientific">Oenococcus oeni ATCC BAA-1163</name>
    <dbReference type="NCBI Taxonomy" id="379360"/>
    <lineage>
        <taxon>Bacteria</taxon>
        <taxon>Bacillati</taxon>
        <taxon>Bacillota</taxon>
        <taxon>Bacilli</taxon>
        <taxon>Lactobacillales</taxon>
        <taxon>Lactobacillaceae</taxon>
        <taxon>Oenococcus</taxon>
    </lineage>
</organism>
<feature type="domain" description="VTT" evidence="8">
    <location>
        <begin position="52"/>
        <end position="178"/>
    </location>
</feature>
<evidence type="ECO:0000256" key="6">
    <source>
        <dbReference type="ARBA" id="ARBA00023136"/>
    </source>
</evidence>
<gene>
    <name evidence="9" type="ORF">OENOO_53065</name>
</gene>
<evidence type="ECO:0000256" key="2">
    <source>
        <dbReference type="ARBA" id="ARBA00010792"/>
    </source>
</evidence>
<sequence length="221" mass="25009">MIYLIGMQFLIDFFLHIDTHLANFVNTFGIWSYVFIFFIVLIETGAVVLPFLPGDSLLFAAGALSANNDNILNVWALWVGFFLISLIGDSMNYFIGQTVGKKLLNTRIGHFIKPEQIRETEKFYEKHGAAAIILARYMPIIRTFAPFVAAGSGFPYSRFLKYSLIGTFSWSTIAVWCGFFFGNITFVHEHFTLIILAIIVVTFLPALIAFLKTHKTKKAKN</sequence>
<feature type="transmembrane region" description="Helical" evidence="7">
    <location>
        <begin position="190"/>
        <end position="211"/>
    </location>
</feature>
<name>A0NJ00_OENOE</name>
<evidence type="ECO:0000256" key="7">
    <source>
        <dbReference type="RuleBase" id="RU367016"/>
    </source>
</evidence>
<dbReference type="EMBL" id="AAUV01000048">
    <property type="protein sequence ID" value="EAV39582.1"/>
    <property type="molecule type" value="Genomic_DNA"/>
</dbReference>
<evidence type="ECO:0000313" key="9">
    <source>
        <dbReference type="EMBL" id="EAV39582.1"/>
    </source>
</evidence>
<dbReference type="Pfam" id="PF09335">
    <property type="entry name" value="VTT_dom"/>
    <property type="match status" value="1"/>
</dbReference>
<dbReference type="PANTHER" id="PTHR30353">
    <property type="entry name" value="INNER MEMBRANE PROTEIN DEDA-RELATED"/>
    <property type="match status" value="1"/>
</dbReference>
<dbReference type="Proteomes" id="UP000003346">
    <property type="component" value="Unassembled WGS sequence"/>
</dbReference>
<evidence type="ECO:0000256" key="3">
    <source>
        <dbReference type="ARBA" id="ARBA00022475"/>
    </source>
</evidence>
<accession>A0NJ00</accession>
<feature type="transmembrane region" description="Helical" evidence="7">
    <location>
        <begin position="30"/>
        <end position="52"/>
    </location>
</feature>
<feature type="transmembrane region" description="Helical" evidence="7">
    <location>
        <begin position="72"/>
        <end position="95"/>
    </location>
</feature>
<evidence type="ECO:0000256" key="5">
    <source>
        <dbReference type="ARBA" id="ARBA00022989"/>
    </source>
</evidence>
<dbReference type="PANTHER" id="PTHR30353:SF0">
    <property type="entry name" value="TRANSMEMBRANE PROTEIN"/>
    <property type="match status" value="1"/>
</dbReference>
<dbReference type="InterPro" id="IPR032816">
    <property type="entry name" value="VTT_dom"/>
</dbReference>
<keyword evidence="3 7" id="KW-1003">Cell membrane</keyword>
<comment type="caution">
    <text evidence="9">The sequence shown here is derived from an EMBL/GenBank/DDBJ whole genome shotgun (WGS) entry which is preliminary data.</text>
</comment>
<evidence type="ECO:0000256" key="1">
    <source>
        <dbReference type="ARBA" id="ARBA00004651"/>
    </source>
</evidence>
<dbReference type="AlphaFoldDB" id="A0NJ00"/>
<dbReference type="InterPro" id="IPR032818">
    <property type="entry name" value="DedA-like"/>
</dbReference>
<evidence type="ECO:0000256" key="4">
    <source>
        <dbReference type="ARBA" id="ARBA00022692"/>
    </source>
</evidence>
<evidence type="ECO:0000313" key="10">
    <source>
        <dbReference type="Proteomes" id="UP000003346"/>
    </source>
</evidence>